<keyword evidence="4" id="KW-0539">Nucleus</keyword>
<dbReference type="PANTHER" id="PTHR10265:SF44">
    <property type="entry name" value="CYCLIN-DEPENDENT KINASE INHIBITOR 1C"/>
    <property type="match status" value="1"/>
</dbReference>
<dbReference type="Gene3D" id="4.10.365.10">
    <property type="entry name" value="p27"/>
    <property type="match status" value="1"/>
</dbReference>
<dbReference type="AlphaFoldDB" id="A0A8B9J752"/>
<evidence type="ECO:0000256" key="4">
    <source>
        <dbReference type="ARBA" id="ARBA00023242"/>
    </source>
</evidence>
<evidence type="ECO:0000256" key="1">
    <source>
        <dbReference type="ARBA" id="ARBA00004123"/>
    </source>
</evidence>
<comment type="similarity">
    <text evidence="2">Belongs to the CDI family.</text>
</comment>
<feature type="domain" description="Cyclin-dependent kinase inhibitor" evidence="7">
    <location>
        <begin position="34"/>
        <end position="82"/>
    </location>
</feature>
<proteinExistence type="inferred from homology"/>
<keyword evidence="3" id="KW-0649">Protein kinase inhibitor</keyword>
<evidence type="ECO:0000313" key="8">
    <source>
        <dbReference type="Ensembl" id="ENSAMXP00005006730.1"/>
    </source>
</evidence>
<dbReference type="Ensembl" id="ENSAMXT00005007620.1">
    <property type="protein sequence ID" value="ENSAMXP00005006730.1"/>
    <property type="gene ID" value="ENSAMXG00005004007.1"/>
</dbReference>
<dbReference type="Pfam" id="PF02234">
    <property type="entry name" value="CDI"/>
    <property type="match status" value="1"/>
</dbReference>
<dbReference type="GO" id="GO:0005634">
    <property type="term" value="C:nucleus"/>
    <property type="evidence" value="ECO:0007669"/>
    <property type="project" value="UniProtKB-SubCell"/>
</dbReference>
<name>A0A8B9J752_ASTMX</name>
<dbReference type="InterPro" id="IPR003175">
    <property type="entry name" value="CDI_dom"/>
</dbReference>
<dbReference type="GO" id="GO:0045930">
    <property type="term" value="P:negative regulation of mitotic cell cycle"/>
    <property type="evidence" value="ECO:0007669"/>
    <property type="project" value="TreeGrafter"/>
</dbReference>
<feature type="region of interest" description="Disordered" evidence="6">
    <location>
        <begin position="129"/>
        <end position="196"/>
    </location>
</feature>
<dbReference type="Proteomes" id="UP000694621">
    <property type="component" value="Unplaced"/>
</dbReference>
<dbReference type="GO" id="GO:0004861">
    <property type="term" value="F:cyclin-dependent protein serine/threonine kinase inhibitor activity"/>
    <property type="evidence" value="ECO:0007669"/>
    <property type="project" value="InterPro"/>
</dbReference>
<evidence type="ECO:0000256" key="2">
    <source>
        <dbReference type="ARBA" id="ARBA00006726"/>
    </source>
</evidence>
<feature type="compositionally biased region" description="Polar residues" evidence="6">
    <location>
        <begin position="133"/>
        <end position="145"/>
    </location>
</feature>
<comment type="subcellular location">
    <subcellularLocation>
        <location evidence="1">Nucleus</location>
    </subcellularLocation>
</comment>
<protein>
    <submittedName>
        <fullName evidence="8">Cyclin dependent kinase inhibitor 1C</fullName>
    </submittedName>
</protein>
<keyword evidence="5" id="KW-0131">Cell cycle</keyword>
<evidence type="ECO:0000256" key="5">
    <source>
        <dbReference type="ARBA" id="ARBA00023306"/>
    </source>
</evidence>
<evidence type="ECO:0000259" key="7">
    <source>
        <dbReference type="Pfam" id="PF02234"/>
    </source>
</evidence>
<organism evidence="8 9">
    <name type="scientific">Astyanax mexicanus</name>
    <name type="common">Blind cave fish</name>
    <name type="synonym">Astyanax fasciatus mexicanus</name>
    <dbReference type="NCBI Taxonomy" id="7994"/>
    <lineage>
        <taxon>Eukaryota</taxon>
        <taxon>Metazoa</taxon>
        <taxon>Chordata</taxon>
        <taxon>Craniata</taxon>
        <taxon>Vertebrata</taxon>
        <taxon>Euteleostomi</taxon>
        <taxon>Actinopterygii</taxon>
        <taxon>Neopterygii</taxon>
        <taxon>Teleostei</taxon>
        <taxon>Ostariophysi</taxon>
        <taxon>Characiformes</taxon>
        <taxon>Characoidei</taxon>
        <taxon>Acestrorhamphidae</taxon>
        <taxon>Acestrorhamphinae</taxon>
        <taxon>Astyanax</taxon>
    </lineage>
</organism>
<accession>A0A8B9J752</accession>
<dbReference type="InterPro" id="IPR044898">
    <property type="entry name" value="CDI_dom_sf"/>
</dbReference>
<evidence type="ECO:0000256" key="6">
    <source>
        <dbReference type="SAM" id="MobiDB-lite"/>
    </source>
</evidence>
<evidence type="ECO:0000313" key="9">
    <source>
        <dbReference type="Proteomes" id="UP000694621"/>
    </source>
</evidence>
<reference evidence="8" key="1">
    <citation type="submission" date="2025-08" db="UniProtKB">
        <authorList>
            <consortium name="Ensembl"/>
        </authorList>
    </citation>
    <scope>IDENTIFICATION</scope>
</reference>
<dbReference type="OrthoDB" id="6373236at2759"/>
<sequence length="196" mass="22559">AFMIQLSSRTKTKTLRHAARRTFPLLTRTKVCRSLFGPVDHEELNREMKQKLQEISERERSRWNFNFENNSPLPGNYEWEEVGARCVPDFYRDSGRCGVKPRTALINHVKVESAECAGENAEPEVVRPAAEVNQENRSGALNGTPTCARKKRRSRSVQESPRSSSTQITDFFPKRKRSAESSSIPVEITPRKRIRW</sequence>
<evidence type="ECO:0000256" key="3">
    <source>
        <dbReference type="ARBA" id="ARBA00023013"/>
    </source>
</evidence>
<dbReference type="PANTHER" id="PTHR10265">
    <property type="entry name" value="CYCLIN-DEPENDENT KINASE INHIBITOR 1"/>
    <property type="match status" value="1"/>
</dbReference>